<keyword evidence="1" id="KW-0677">Repeat</keyword>
<gene>
    <name evidence="4" type="ORF">AMON00008_LOCUS53379</name>
</gene>
<dbReference type="InterPro" id="IPR036770">
    <property type="entry name" value="Ankyrin_rpt-contain_sf"/>
</dbReference>
<protein>
    <submittedName>
        <fullName evidence="4">Uncharacterized protein</fullName>
    </submittedName>
</protein>
<feature type="repeat" description="ANK" evidence="3">
    <location>
        <begin position="50"/>
        <end position="82"/>
    </location>
</feature>
<dbReference type="PROSITE" id="PS50088">
    <property type="entry name" value="ANK_REPEAT"/>
    <property type="match status" value="2"/>
</dbReference>
<organism evidence="4">
    <name type="scientific">Alexandrium monilatum</name>
    <dbReference type="NCBI Taxonomy" id="311494"/>
    <lineage>
        <taxon>Eukaryota</taxon>
        <taxon>Sar</taxon>
        <taxon>Alveolata</taxon>
        <taxon>Dinophyceae</taxon>
        <taxon>Gonyaulacales</taxon>
        <taxon>Pyrocystaceae</taxon>
        <taxon>Alexandrium</taxon>
    </lineage>
</organism>
<dbReference type="InterPro" id="IPR002110">
    <property type="entry name" value="Ankyrin_rpt"/>
</dbReference>
<evidence type="ECO:0000256" key="2">
    <source>
        <dbReference type="ARBA" id="ARBA00023043"/>
    </source>
</evidence>
<proteinExistence type="predicted"/>
<name>A0A7S4SNX7_9DINO</name>
<dbReference type="GO" id="GO:0005634">
    <property type="term" value="C:nucleus"/>
    <property type="evidence" value="ECO:0007669"/>
    <property type="project" value="TreeGrafter"/>
</dbReference>
<dbReference type="Gene3D" id="1.25.40.20">
    <property type="entry name" value="Ankyrin repeat-containing domain"/>
    <property type="match status" value="1"/>
</dbReference>
<feature type="repeat" description="ANK" evidence="3">
    <location>
        <begin position="83"/>
        <end position="115"/>
    </location>
</feature>
<dbReference type="PROSITE" id="PS50297">
    <property type="entry name" value="ANK_REP_REGION"/>
    <property type="match status" value="2"/>
</dbReference>
<dbReference type="PANTHER" id="PTHR24201">
    <property type="entry name" value="ANK_REP_REGION DOMAIN-CONTAINING PROTEIN"/>
    <property type="match status" value="1"/>
</dbReference>
<evidence type="ECO:0000256" key="1">
    <source>
        <dbReference type="ARBA" id="ARBA00022737"/>
    </source>
</evidence>
<dbReference type="AlphaFoldDB" id="A0A7S4SNX7"/>
<sequence>MTQSTRTAHGVSSHRMLSPALKDAVWKGKGEVVQELLTHQGADVHCGDELGRQAIHYAAMRGHWEVTRLLLDLGAEVDAVGPLDSRPLHYAAQYGEKDVAELLLDSEADIEARDAHGNIPMIIARGQSRRDVVDMLVCRAADAAEAHRQSPEAAQEVDS</sequence>
<reference evidence="4" key="1">
    <citation type="submission" date="2021-01" db="EMBL/GenBank/DDBJ databases">
        <authorList>
            <person name="Corre E."/>
            <person name="Pelletier E."/>
            <person name="Niang G."/>
            <person name="Scheremetjew M."/>
            <person name="Finn R."/>
            <person name="Kale V."/>
            <person name="Holt S."/>
            <person name="Cochrane G."/>
            <person name="Meng A."/>
            <person name="Brown T."/>
            <person name="Cohen L."/>
        </authorList>
    </citation>
    <scope>NUCLEOTIDE SEQUENCE</scope>
    <source>
        <strain evidence="4">CCMP3105</strain>
    </source>
</reference>
<keyword evidence="2 3" id="KW-0040">ANK repeat</keyword>
<dbReference type="EMBL" id="HBNR01075141">
    <property type="protein sequence ID" value="CAE4651472.1"/>
    <property type="molecule type" value="Transcribed_RNA"/>
</dbReference>
<dbReference type="SUPFAM" id="SSF48403">
    <property type="entry name" value="Ankyrin repeat"/>
    <property type="match status" value="1"/>
</dbReference>
<dbReference type="PRINTS" id="PR01415">
    <property type="entry name" value="ANKYRIN"/>
</dbReference>
<dbReference type="SMART" id="SM00248">
    <property type="entry name" value="ANK"/>
    <property type="match status" value="4"/>
</dbReference>
<evidence type="ECO:0000256" key="3">
    <source>
        <dbReference type="PROSITE-ProRule" id="PRU00023"/>
    </source>
</evidence>
<dbReference type="Pfam" id="PF12796">
    <property type="entry name" value="Ank_2"/>
    <property type="match status" value="1"/>
</dbReference>
<dbReference type="PANTHER" id="PTHR24201:SF16">
    <property type="entry name" value="ANKYRIN-1-LIKE-RELATED"/>
    <property type="match status" value="1"/>
</dbReference>
<accession>A0A7S4SNX7</accession>
<dbReference type="InterPro" id="IPR050776">
    <property type="entry name" value="Ank_Repeat/CDKN_Inhibitor"/>
</dbReference>
<evidence type="ECO:0000313" key="4">
    <source>
        <dbReference type="EMBL" id="CAE4651472.1"/>
    </source>
</evidence>